<dbReference type="Proteomes" id="UP000070483">
    <property type="component" value="Unassembled WGS sequence"/>
</dbReference>
<proteinExistence type="predicted"/>
<organism evidence="1 2">
    <name type="scientific">Leptotrichia wadei</name>
    <dbReference type="NCBI Taxonomy" id="157687"/>
    <lineage>
        <taxon>Bacteria</taxon>
        <taxon>Fusobacteriati</taxon>
        <taxon>Fusobacteriota</taxon>
        <taxon>Fusobacteriia</taxon>
        <taxon>Fusobacteriales</taxon>
        <taxon>Leptotrichiaceae</taxon>
        <taxon>Leptotrichia</taxon>
    </lineage>
</organism>
<reference evidence="2" key="1">
    <citation type="submission" date="2016-01" db="EMBL/GenBank/DDBJ databases">
        <authorList>
            <person name="Mitreva M."/>
            <person name="Pepin K.H."/>
            <person name="Mihindukulasuriya K.A."/>
            <person name="Fulton R."/>
            <person name="Fronick C."/>
            <person name="O'Laughlin M."/>
            <person name="Miner T."/>
            <person name="Herter B."/>
            <person name="Rosa B.A."/>
            <person name="Cordes M."/>
            <person name="Tomlinson C."/>
            <person name="Wollam A."/>
            <person name="Palsikar V.B."/>
            <person name="Mardis E.R."/>
            <person name="Wilson R.K."/>
        </authorList>
    </citation>
    <scope>NUCLEOTIDE SEQUENCE [LARGE SCALE GENOMIC DNA]</scope>
    <source>
        <strain evidence="2">KA00185</strain>
    </source>
</reference>
<evidence type="ECO:0000313" key="2">
    <source>
        <dbReference type="Proteomes" id="UP000070483"/>
    </source>
</evidence>
<gene>
    <name evidence="1" type="ORF">HMPREF3180_01566</name>
</gene>
<name>A0A134A6H3_9FUSO</name>
<dbReference type="PATRIC" id="fig|157687.3.peg.1558"/>
<keyword evidence="2" id="KW-1185">Reference proteome</keyword>
<dbReference type="EMBL" id="LSDD01000113">
    <property type="protein sequence ID" value="KXB63306.1"/>
    <property type="molecule type" value="Genomic_DNA"/>
</dbReference>
<sequence length="182" mass="21209">MILLLIIIIVFVWFFNKKMKGIIETKQEYNVDEKFIVKNRFSRWYARFYGADWRADRLNNIINFFDSSNRKIFKESMQYLVLYENKSILIYTYSTFWKYIKAEDIEDIRIEKDGKTTSLSGAIGGYLVAGGIGALIGSVKNAKMTIHIITKGFNATNYSIEIKDSKNMVEISNLLFQLYKVG</sequence>
<comment type="caution">
    <text evidence="1">The sequence shown here is derived from an EMBL/GenBank/DDBJ whole genome shotgun (WGS) entry which is preliminary data.</text>
</comment>
<accession>A0A134A6H3</accession>
<dbReference type="STRING" id="157687.HMPREF3180_01566"/>
<dbReference type="AlphaFoldDB" id="A0A134A6H3"/>
<dbReference type="RefSeq" id="WP_060918208.1">
    <property type="nucleotide sequence ID" value="NZ_KQ960091.1"/>
</dbReference>
<protein>
    <submittedName>
        <fullName evidence="1">Uncharacterized protein</fullName>
    </submittedName>
</protein>
<evidence type="ECO:0000313" key="1">
    <source>
        <dbReference type="EMBL" id="KXB63306.1"/>
    </source>
</evidence>